<accession>A0A979FWH1</accession>
<dbReference type="GeneID" id="125179306"/>
<name>A0A979FWH1_HYAAZ</name>
<dbReference type="PANTHER" id="PTHR20946">
    <property type="entry name" value="SANT AND BTB DOMAIN REGULATOR OF CLASS SWITCH RECOMBINATION"/>
    <property type="match status" value="1"/>
</dbReference>
<feature type="compositionally biased region" description="Low complexity" evidence="1">
    <location>
        <begin position="349"/>
        <end position="370"/>
    </location>
</feature>
<reference evidence="3" key="1">
    <citation type="submission" date="2025-08" db="UniProtKB">
        <authorList>
            <consortium name="RefSeq"/>
        </authorList>
    </citation>
    <scope>IDENTIFICATION</scope>
    <source>
        <tissue evidence="3">Whole organism</tissue>
    </source>
</reference>
<dbReference type="AlphaFoldDB" id="A0A979FWH1"/>
<dbReference type="InterPro" id="IPR045902">
    <property type="entry name" value="SANBR-like"/>
</dbReference>
<dbReference type="Proteomes" id="UP000694843">
    <property type="component" value="Unplaced"/>
</dbReference>
<evidence type="ECO:0000313" key="3">
    <source>
        <dbReference type="RefSeq" id="XP_047740867.1"/>
    </source>
</evidence>
<feature type="compositionally biased region" description="Polar residues" evidence="1">
    <location>
        <begin position="319"/>
        <end position="340"/>
    </location>
</feature>
<proteinExistence type="predicted"/>
<keyword evidence="2" id="KW-1185">Reference proteome</keyword>
<dbReference type="PANTHER" id="PTHR20946:SF0">
    <property type="entry name" value="SANT AND BTB DOMAIN REGULATOR OF CLASS SWITCH RECOMBINATION"/>
    <property type="match status" value="1"/>
</dbReference>
<gene>
    <name evidence="3" type="primary">LOC125179306</name>
</gene>
<feature type="compositionally biased region" description="Basic residues" evidence="1">
    <location>
        <begin position="403"/>
        <end position="414"/>
    </location>
</feature>
<dbReference type="KEGG" id="hazt:125179306"/>
<dbReference type="RefSeq" id="XP_047740867.1">
    <property type="nucleotide sequence ID" value="XM_047884911.1"/>
</dbReference>
<protein>
    <submittedName>
        <fullName evidence="3">SANT and BTB domain regulator of class switch recombination-like</fullName>
    </submittedName>
</protein>
<feature type="region of interest" description="Disordered" evidence="1">
    <location>
        <begin position="297"/>
        <end position="414"/>
    </location>
</feature>
<evidence type="ECO:0000256" key="1">
    <source>
        <dbReference type="SAM" id="MobiDB-lite"/>
    </source>
</evidence>
<dbReference type="OrthoDB" id="550012at2759"/>
<feature type="compositionally biased region" description="Acidic residues" evidence="1">
    <location>
        <begin position="377"/>
        <end position="386"/>
    </location>
</feature>
<evidence type="ECO:0000313" key="2">
    <source>
        <dbReference type="Proteomes" id="UP000694843"/>
    </source>
</evidence>
<sequence>MSPLVTELLVFMHKHAQDVLLAQTNLSCLPDHLLNRLSRQFSHWEVEALQDPKDRLQGRLYSRLLQALCEACPAPTRGIFRTAATLYRCQDCGALVSRQIERLVECTCYNTHVTTTGAVYYLHSRDPTWSLTEHVKELKSSLKTWRLVYWRLWGQVHFLPCSTCGAVFGAGALRLCRKHKMDPQFSDAGELGPLTARGGDHYPCCGARALRFSPLPLRNGCQTSEHTVLLCRRPEEPWGGLHSIYDDLLTYQALVCPPACTLPPLQQGAVWRNVPLLPARSERSFLDRSCFLGRQVPPDTTYDGDEITSSSPRHGAQIQPGSKLNKTSLPAVTSEDQQYPVTVGGDKGPPSSSRGATSSSRGTTSLSRGPDVAKDDDVQDSDEDEGAPSKLLPPRMKAALQRKAARVKRALNFQ</sequence>
<organism evidence="2 3">
    <name type="scientific">Hyalella azteca</name>
    <name type="common">Amphipod</name>
    <dbReference type="NCBI Taxonomy" id="294128"/>
    <lineage>
        <taxon>Eukaryota</taxon>
        <taxon>Metazoa</taxon>
        <taxon>Ecdysozoa</taxon>
        <taxon>Arthropoda</taxon>
        <taxon>Crustacea</taxon>
        <taxon>Multicrustacea</taxon>
        <taxon>Malacostraca</taxon>
        <taxon>Eumalacostraca</taxon>
        <taxon>Peracarida</taxon>
        <taxon>Amphipoda</taxon>
        <taxon>Senticaudata</taxon>
        <taxon>Talitrida</taxon>
        <taxon>Talitroidea</taxon>
        <taxon>Hyalellidae</taxon>
        <taxon>Hyalella</taxon>
    </lineage>
</organism>